<dbReference type="RefSeq" id="WP_121660037.1">
    <property type="nucleotide sequence ID" value="NZ_BMEK01000003.1"/>
</dbReference>
<proteinExistence type="inferred from homology"/>
<dbReference type="InterPro" id="IPR003362">
    <property type="entry name" value="Bact_transf"/>
</dbReference>
<sequence>MRSALATTPKPAQLKPPPSSVAPAPPGPGSAALQPRAALRVLTQPLKLRWPVRYLLATTATDAIAILAALALAQLVRFGPDSIDDASRASLEYVGLAAGIAAVWLLTLSATRSRARRLVGVGFAEYSRVTNATLLTFGLLAIIAFLFQLEIARGYLGIALPTGLVLLLVGRKFWRGQLTRLRRSGRCLTGALVVGSMTDVREVVSQLRANLTAGYRPIGVVMTDATASVFEGLPTLDLDDLAETSKSSRTRAVMVAGNLPGGSEQLRKIGWSLESSSTELILVSSLTDVAGPRIHMRPVEGLPMVHVQLPKYTGFTYSVKRLLDVVVAGLGLVLFAPLAGLIALAVFLEDGGPVLFRQRRIGVSGSSFTMLKFRSMVPDAEARRAAVSALDEGNGVLFKVHDDPRITRVGAVIRRFSLDELPQLINVLTGAMSLIGPRPPLPSEVERYEDTAARRLLIKPGITGLWQVSGRSDLSWEESVKLDLYYVENWSVTGDFMILLRTVRAVLRRKGAY</sequence>
<keyword evidence="6 8" id="KW-0472">Membrane</keyword>
<protein>
    <submittedName>
        <fullName evidence="10">Sugar transferase</fullName>
    </submittedName>
</protein>
<keyword evidence="11" id="KW-1185">Reference proteome</keyword>
<evidence type="ECO:0000256" key="5">
    <source>
        <dbReference type="ARBA" id="ARBA00022989"/>
    </source>
</evidence>
<feature type="transmembrane region" description="Helical" evidence="8">
    <location>
        <begin position="93"/>
        <end position="111"/>
    </location>
</feature>
<evidence type="ECO:0000313" key="10">
    <source>
        <dbReference type="EMBL" id="RLQ82734.1"/>
    </source>
</evidence>
<keyword evidence="3 10" id="KW-0808">Transferase</keyword>
<evidence type="ECO:0000256" key="4">
    <source>
        <dbReference type="ARBA" id="ARBA00022692"/>
    </source>
</evidence>
<evidence type="ECO:0000256" key="6">
    <source>
        <dbReference type="ARBA" id="ARBA00023136"/>
    </source>
</evidence>
<dbReference type="InterPro" id="IPR017475">
    <property type="entry name" value="EPS_sugar_tfrase"/>
</dbReference>
<dbReference type="GO" id="GO:0016780">
    <property type="term" value="F:phosphotransferase activity, for other substituted phosphate groups"/>
    <property type="evidence" value="ECO:0007669"/>
    <property type="project" value="TreeGrafter"/>
</dbReference>
<name>A0A3L7IWX3_9MICO</name>
<feature type="transmembrane region" description="Helical" evidence="8">
    <location>
        <begin position="155"/>
        <end position="174"/>
    </location>
</feature>
<gene>
    <name evidence="10" type="ORF">D9V28_12340</name>
</gene>
<feature type="transmembrane region" description="Helical" evidence="8">
    <location>
        <begin position="132"/>
        <end position="149"/>
    </location>
</feature>
<comment type="subcellular location">
    <subcellularLocation>
        <location evidence="1">Membrane</location>
        <topology evidence="1">Multi-pass membrane protein</topology>
    </subcellularLocation>
</comment>
<dbReference type="PANTHER" id="PTHR30576:SF10">
    <property type="entry name" value="SLL5057 PROTEIN"/>
    <property type="match status" value="1"/>
</dbReference>
<dbReference type="AlphaFoldDB" id="A0A3L7IWX3"/>
<comment type="caution">
    <text evidence="10">The sequence shown here is derived from an EMBL/GenBank/DDBJ whole genome shotgun (WGS) entry which is preliminary data.</text>
</comment>
<feature type="transmembrane region" description="Helical" evidence="8">
    <location>
        <begin position="54"/>
        <end position="73"/>
    </location>
</feature>
<dbReference type="NCBIfam" id="TIGR03025">
    <property type="entry name" value="EPS_sugtrans"/>
    <property type="match status" value="1"/>
</dbReference>
<accession>A0A3L7IWX3</accession>
<feature type="region of interest" description="Disordered" evidence="7">
    <location>
        <begin position="1"/>
        <end position="31"/>
    </location>
</feature>
<organism evidence="10 11">
    <name type="scientific">Mycetocola zhadangensis</name>
    <dbReference type="NCBI Taxonomy" id="1164595"/>
    <lineage>
        <taxon>Bacteria</taxon>
        <taxon>Bacillati</taxon>
        <taxon>Actinomycetota</taxon>
        <taxon>Actinomycetes</taxon>
        <taxon>Micrococcales</taxon>
        <taxon>Microbacteriaceae</taxon>
        <taxon>Mycetocola</taxon>
    </lineage>
</organism>
<feature type="transmembrane region" description="Helical" evidence="8">
    <location>
        <begin position="325"/>
        <end position="348"/>
    </location>
</feature>
<dbReference type="Pfam" id="PF02397">
    <property type="entry name" value="Bac_transf"/>
    <property type="match status" value="1"/>
</dbReference>
<feature type="domain" description="Bacterial sugar transferase" evidence="9">
    <location>
        <begin position="320"/>
        <end position="507"/>
    </location>
</feature>
<evidence type="ECO:0000256" key="7">
    <source>
        <dbReference type="SAM" id="MobiDB-lite"/>
    </source>
</evidence>
<reference evidence="10 11" key="1">
    <citation type="submission" date="2018-10" db="EMBL/GenBank/DDBJ databases">
        <authorList>
            <person name="Li J."/>
        </authorList>
    </citation>
    <scope>NUCLEOTIDE SEQUENCE [LARGE SCALE GENOMIC DNA]</scope>
    <source>
        <strain evidence="10 11">ZD1-4</strain>
    </source>
</reference>
<dbReference type="GO" id="GO:0016020">
    <property type="term" value="C:membrane"/>
    <property type="evidence" value="ECO:0007669"/>
    <property type="project" value="UniProtKB-SubCell"/>
</dbReference>
<evidence type="ECO:0000256" key="2">
    <source>
        <dbReference type="ARBA" id="ARBA00006464"/>
    </source>
</evidence>
<evidence type="ECO:0000313" key="11">
    <source>
        <dbReference type="Proteomes" id="UP000282460"/>
    </source>
</evidence>
<evidence type="ECO:0000256" key="3">
    <source>
        <dbReference type="ARBA" id="ARBA00022679"/>
    </source>
</evidence>
<dbReference type="EMBL" id="RCWJ01000003">
    <property type="protein sequence ID" value="RLQ82734.1"/>
    <property type="molecule type" value="Genomic_DNA"/>
</dbReference>
<evidence type="ECO:0000256" key="1">
    <source>
        <dbReference type="ARBA" id="ARBA00004141"/>
    </source>
</evidence>
<dbReference type="Proteomes" id="UP000282460">
    <property type="component" value="Unassembled WGS sequence"/>
</dbReference>
<evidence type="ECO:0000259" key="9">
    <source>
        <dbReference type="Pfam" id="PF02397"/>
    </source>
</evidence>
<dbReference type="PANTHER" id="PTHR30576">
    <property type="entry name" value="COLANIC BIOSYNTHESIS UDP-GLUCOSE LIPID CARRIER TRANSFERASE"/>
    <property type="match status" value="1"/>
</dbReference>
<dbReference type="Pfam" id="PF13727">
    <property type="entry name" value="CoA_binding_3"/>
    <property type="match status" value="1"/>
</dbReference>
<evidence type="ECO:0000256" key="8">
    <source>
        <dbReference type="SAM" id="Phobius"/>
    </source>
</evidence>
<feature type="compositionally biased region" description="Pro residues" evidence="7">
    <location>
        <begin position="14"/>
        <end position="28"/>
    </location>
</feature>
<keyword evidence="5 8" id="KW-1133">Transmembrane helix</keyword>
<keyword evidence="4 8" id="KW-0812">Transmembrane</keyword>
<comment type="similarity">
    <text evidence="2">Belongs to the bacterial sugar transferase family.</text>
</comment>
<dbReference type="OrthoDB" id="9808602at2"/>